<evidence type="ECO:0000313" key="7">
    <source>
        <dbReference type="EMBL" id="GAG84049.1"/>
    </source>
</evidence>
<dbReference type="PROSITE" id="PS50926">
    <property type="entry name" value="TRAM"/>
    <property type="match status" value="1"/>
</dbReference>
<name>X1AN42_9ZZZZ</name>
<dbReference type="GO" id="GO:0004518">
    <property type="term" value="F:nuclease activity"/>
    <property type="evidence" value="ECO:0007669"/>
    <property type="project" value="UniProtKB-KW"/>
</dbReference>
<dbReference type="Pfam" id="PF01850">
    <property type="entry name" value="PIN"/>
    <property type="match status" value="1"/>
</dbReference>
<keyword evidence="5" id="KW-0812">Transmembrane</keyword>
<keyword evidence="3" id="KW-0378">Hydrolase</keyword>
<proteinExistence type="predicted"/>
<gene>
    <name evidence="7" type="ORF">S01H4_36113</name>
</gene>
<dbReference type="InterPro" id="IPR002716">
    <property type="entry name" value="PIN_dom"/>
</dbReference>
<sequence length="269" mass="29500">CATSGLILGLAAANLLSIPFYLIPFGGPIRFVIPLGLNILLGYMGLIMSLERQADFTLPPFLKTARGEDTRLRILDTSVIIDGRIADISRTGFLRGSLVIPRFVLRELHAIADCPDSLKRKRGRRGLEILNKIQKNPRMSVIIKDTDFPGVDGVDSKLVKLAKATDGEIITNDYNLNRIAELENVQVLNINELANAMKPVVLPGEIMEVKIVKEGKEYNQGVGYLDDGTMVVVENARKSTGLTVDVVVTSVLQTSAGKMIFGRVRRANE</sequence>
<dbReference type="InterPro" id="IPR029060">
    <property type="entry name" value="PIN-like_dom_sf"/>
</dbReference>
<dbReference type="AlphaFoldDB" id="X1AN42"/>
<dbReference type="Pfam" id="PF01938">
    <property type="entry name" value="TRAM"/>
    <property type="match status" value="1"/>
</dbReference>
<comment type="caution">
    <text evidence="7">The sequence shown here is derived from an EMBL/GenBank/DDBJ whole genome shotgun (WGS) entry which is preliminary data.</text>
</comment>
<evidence type="ECO:0000259" key="6">
    <source>
        <dbReference type="PROSITE" id="PS50926"/>
    </source>
</evidence>
<dbReference type="InterPro" id="IPR002792">
    <property type="entry name" value="TRAM_dom"/>
</dbReference>
<protein>
    <recommendedName>
        <fullName evidence="6">TRAM domain-containing protein</fullName>
    </recommendedName>
</protein>
<reference evidence="7" key="1">
    <citation type="journal article" date="2014" name="Front. Microbiol.">
        <title>High frequency of phylogenetically diverse reductive dehalogenase-homologous genes in deep subseafloor sedimentary metagenomes.</title>
        <authorList>
            <person name="Kawai M."/>
            <person name="Futagami T."/>
            <person name="Toyoda A."/>
            <person name="Takaki Y."/>
            <person name="Nishi S."/>
            <person name="Hori S."/>
            <person name="Arai W."/>
            <person name="Tsubouchi T."/>
            <person name="Morono Y."/>
            <person name="Uchiyama I."/>
            <person name="Ito T."/>
            <person name="Fujiyama A."/>
            <person name="Inagaki F."/>
            <person name="Takami H."/>
        </authorList>
    </citation>
    <scope>NUCLEOTIDE SEQUENCE</scope>
    <source>
        <strain evidence="7">Expedition CK06-06</strain>
    </source>
</reference>
<evidence type="ECO:0000256" key="5">
    <source>
        <dbReference type="SAM" id="Phobius"/>
    </source>
</evidence>
<evidence type="ECO:0000256" key="2">
    <source>
        <dbReference type="ARBA" id="ARBA00022722"/>
    </source>
</evidence>
<dbReference type="CDD" id="cd09877">
    <property type="entry name" value="PIN_YacL-like"/>
    <property type="match status" value="1"/>
</dbReference>
<keyword evidence="5" id="KW-1133">Transmembrane helix</keyword>
<comment type="cofactor">
    <cofactor evidence="1">
        <name>Mg(2+)</name>
        <dbReference type="ChEBI" id="CHEBI:18420"/>
    </cofactor>
</comment>
<dbReference type="PANTHER" id="PTHR11603:SF147">
    <property type="entry name" value="MEMBRANE PROTEIN"/>
    <property type="match status" value="1"/>
</dbReference>
<evidence type="ECO:0000256" key="1">
    <source>
        <dbReference type="ARBA" id="ARBA00001946"/>
    </source>
</evidence>
<feature type="transmembrane region" description="Helical" evidence="5">
    <location>
        <begin position="31"/>
        <end position="50"/>
    </location>
</feature>
<organism evidence="7">
    <name type="scientific">marine sediment metagenome</name>
    <dbReference type="NCBI Taxonomy" id="412755"/>
    <lineage>
        <taxon>unclassified sequences</taxon>
        <taxon>metagenomes</taxon>
        <taxon>ecological metagenomes</taxon>
    </lineage>
</organism>
<keyword evidence="4" id="KW-0460">Magnesium</keyword>
<accession>X1AN42</accession>
<keyword evidence="5" id="KW-0472">Membrane</keyword>
<keyword evidence="2" id="KW-0540">Nuclease</keyword>
<evidence type="ECO:0000256" key="3">
    <source>
        <dbReference type="ARBA" id="ARBA00022801"/>
    </source>
</evidence>
<dbReference type="Gene3D" id="3.40.50.1010">
    <property type="entry name" value="5'-nuclease"/>
    <property type="match status" value="1"/>
</dbReference>
<feature type="transmembrane region" description="Helical" evidence="5">
    <location>
        <begin position="6"/>
        <end position="24"/>
    </location>
</feature>
<feature type="domain" description="TRAM" evidence="6">
    <location>
        <begin position="200"/>
        <end position="261"/>
    </location>
</feature>
<dbReference type="SMART" id="SM00670">
    <property type="entry name" value="PINc"/>
    <property type="match status" value="1"/>
</dbReference>
<dbReference type="InterPro" id="IPR052041">
    <property type="entry name" value="Nucleic_acid_metab_PIN/TRAM"/>
</dbReference>
<evidence type="ECO:0000256" key="4">
    <source>
        <dbReference type="ARBA" id="ARBA00022842"/>
    </source>
</evidence>
<dbReference type="GO" id="GO:0016787">
    <property type="term" value="F:hydrolase activity"/>
    <property type="evidence" value="ECO:0007669"/>
    <property type="project" value="UniProtKB-KW"/>
</dbReference>
<dbReference type="SUPFAM" id="SSF88723">
    <property type="entry name" value="PIN domain-like"/>
    <property type="match status" value="1"/>
</dbReference>
<dbReference type="EMBL" id="BART01019271">
    <property type="protein sequence ID" value="GAG84049.1"/>
    <property type="molecule type" value="Genomic_DNA"/>
</dbReference>
<dbReference type="PANTHER" id="PTHR11603">
    <property type="entry name" value="AAA FAMILY ATPASE"/>
    <property type="match status" value="1"/>
</dbReference>
<feature type="non-terminal residue" evidence="7">
    <location>
        <position position="1"/>
    </location>
</feature>